<evidence type="ECO:0000256" key="2">
    <source>
        <dbReference type="ARBA" id="ARBA00001936"/>
    </source>
</evidence>
<dbReference type="GO" id="GO:0004750">
    <property type="term" value="F:D-ribulose-phosphate 3-epimerase activity"/>
    <property type="evidence" value="ECO:0007669"/>
    <property type="project" value="UniProtKB-UniRule"/>
</dbReference>
<feature type="binding site" evidence="10 14">
    <location>
        <begin position="197"/>
        <end position="198"/>
    </location>
    <ligand>
        <name>substrate</name>
    </ligand>
</feature>
<dbReference type="PANTHER" id="PTHR11749">
    <property type="entry name" value="RIBULOSE-5-PHOSPHATE-3-EPIMERASE"/>
    <property type="match status" value="1"/>
</dbReference>
<dbReference type="InterPro" id="IPR026019">
    <property type="entry name" value="Ribul_P_3_epim"/>
</dbReference>
<feature type="binding site" evidence="10 14">
    <location>
        <begin position="142"/>
        <end position="145"/>
    </location>
    <ligand>
        <name>substrate</name>
    </ligand>
</feature>
<feature type="binding site" evidence="14">
    <location>
        <position position="177"/>
    </location>
    <ligand>
        <name>substrate</name>
    </ligand>
</feature>
<dbReference type="OrthoDB" id="1645589at2"/>
<evidence type="ECO:0000256" key="12">
    <source>
        <dbReference type="PIRSR" id="PIRSR001461-1"/>
    </source>
</evidence>
<keyword evidence="16" id="KW-1185">Reference proteome</keyword>
<name>B6YQI5_AZOPC</name>
<dbReference type="FunFam" id="3.20.20.70:FF:000004">
    <property type="entry name" value="Ribulose-phosphate 3-epimerase"/>
    <property type="match status" value="1"/>
</dbReference>
<evidence type="ECO:0000256" key="6">
    <source>
        <dbReference type="ARBA" id="ARBA00009541"/>
    </source>
</evidence>
<comment type="cofactor">
    <cofactor evidence="2">
        <name>Mn(2+)</name>
        <dbReference type="ChEBI" id="CHEBI:29035"/>
    </cofactor>
</comment>
<dbReference type="eggNOG" id="COG0036">
    <property type="taxonomic scope" value="Bacteria"/>
</dbReference>
<dbReference type="EC" id="5.1.3.1" evidence="7 10"/>
<feature type="binding site" evidence="10 14">
    <location>
        <position position="8"/>
    </location>
    <ligand>
        <name>substrate</name>
    </ligand>
</feature>
<dbReference type="Gene3D" id="3.20.20.70">
    <property type="entry name" value="Aldolase class I"/>
    <property type="match status" value="1"/>
</dbReference>
<keyword evidence="9 10" id="KW-0413">Isomerase</keyword>
<dbReference type="InterPro" id="IPR000056">
    <property type="entry name" value="Ribul_P_3_epim-like"/>
</dbReference>
<feature type="binding site" evidence="10 13">
    <location>
        <position position="35"/>
    </location>
    <ligand>
        <name>a divalent metal cation</name>
        <dbReference type="ChEBI" id="CHEBI:60240"/>
    </ligand>
</feature>
<protein>
    <recommendedName>
        <fullName evidence="7 10">Ribulose-phosphate 3-epimerase</fullName>
        <ecNumber evidence="7 10">5.1.3.1</ecNumber>
    </recommendedName>
</protein>
<dbReference type="PROSITE" id="PS01085">
    <property type="entry name" value="RIBUL_P_3_EPIMER_1"/>
    <property type="match status" value="1"/>
</dbReference>
<evidence type="ECO:0000256" key="9">
    <source>
        <dbReference type="ARBA" id="ARBA00023235"/>
    </source>
</evidence>
<dbReference type="AlphaFoldDB" id="B6YQI5"/>
<comment type="cofactor">
    <cofactor evidence="10 13">
        <name>a divalent metal cation</name>
        <dbReference type="ChEBI" id="CHEBI:60240"/>
    </cofactor>
    <text evidence="10 13">Binds 1 divalent metal cation per subunit.</text>
</comment>
<feature type="binding site" evidence="10">
    <location>
        <begin position="175"/>
        <end position="177"/>
    </location>
    <ligand>
        <name>substrate</name>
    </ligand>
</feature>
<feature type="active site" description="Proton donor" evidence="10 12">
    <location>
        <position position="175"/>
    </location>
</feature>
<dbReference type="GO" id="GO:0005737">
    <property type="term" value="C:cytoplasm"/>
    <property type="evidence" value="ECO:0007669"/>
    <property type="project" value="UniProtKB-ARBA"/>
</dbReference>
<feature type="binding site" evidence="10 13">
    <location>
        <position position="175"/>
    </location>
    <ligand>
        <name>a divalent metal cation</name>
        <dbReference type="ChEBI" id="CHEBI:60240"/>
    </ligand>
</feature>
<feature type="active site" description="Proton acceptor" evidence="10 12">
    <location>
        <position position="35"/>
    </location>
</feature>
<evidence type="ECO:0000256" key="4">
    <source>
        <dbReference type="ARBA" id="ARBA00001947"/>
    </source>
</evidence>
<dbReference type="GO" id="GO:0019323">
    <property type="term" value="P:pentose catabolic process"/>
    <property type="evidence" value="ECO:0007669"/>
    <property type="project" value="UniProtKB-UniRule"/>
</dbReference>
<organism evidence="15 16">
    <name type="scientific">Azobacteroides pseudotrichonymphae genomovar. CFP2</name>
    <dbReference type="NCBI Taxonomy" id="511995"/>
    <lineage>
        <taxon>Bacteria</taxon>
        <taxon>Pseudomonadati</taxon>
        <taxon>Bacteroidota</taxon>
        <taxon>Bacteroidia</taxon>
        <taxon>Bacteroidales</taxon>
        <taxon>Candidatus Azobacteroides</taxon>
    </lineage>
</organism>
<dbReference type="HOGENOM" id="CLU_054856_2_1_10"/>
<evidence type="ECO:0000256" key="11">
    <source>
        <dbReference type="PIRNR" id="PIRNR001461"/>
    </source>
</evidence>
<evidence type="ECO:0000256" key="1">
    <source>
        <dbReference type="ARBA" id="ARBA00001782"/>
    </source>
</evidence>
<gene>
    <name evidence="10" type="primary">rpe</name>
    <name evidence="15" type="ordered locus">CFPG_194</name>
</gene>
<evidence type="ECO:0000313" key="16">
    <source>
        <dbReference type="Proteomes" id="UP000000723"/>
    </source>
</evidence>
<evidence type="ECO:0000256" key="13">
    <source>
        <dbReference type="PIRSR" id="PIRSR001461-2"/>
    </source>
</evidence>
<comment type="pathway">
    <text evidence="10">Carbohydrate degradation.</text>
</comment>
<sequence>MSFILAPSLLSANFLHLEEEIEILNGSMADRLHLDIMDGVFVPNISIGLQQVKHLSRISFKPLDAHLMIVEPQKFIGLFRDFGIQTLTIHYETCTHLHKIIMQIKENGMKVGVALNPHTPIEVLTDVLEELDRVLILSVNPGFGGQKFIPNSYSKVSRLKNLINKKELNTSIEVDGGIDIKTGKMMLEAGANILVVGSFIFEAKNPIEMIKQMKGL</sequence>
<keyword evidence="8 10" id="KW-0479">Metal-binding</keyword>
<dbReference type="NCBIfam" id="TIGR01163">
    <property type="entry name" value="rpe"/>
    <property type="match status" value="1"/>
</dbReference>
<evidence type="ECO:0000256" key="3">
    <source>
        <dbReference type="ARBA" id="ARBA00001941"/>
    </source>
</evidence>
<dbReference type="InterPro" id="IPR013785">
    <property type="entry name" value="Aldolase_TIM"/>
</dbReference>
<feature type="binding site" evidence="10 13">
    <location>
        <position position="33"/>
    </location>
    <ligand>
        <name>a divalent metal cation</name>
        <dbReference type="ChEBI" id="CHEBI:60240"/>
    </ligand>
</feature>
<dbReference type="PIRSF" id="PIRSF001461">
    <property type="entry name" value="RPE"/>
    <property type="match status" value="1"/>
</dbReference>
<dbReference type="CDD" id="cd00429">
    <property type="entry name" value="RPE"/>
    <property type="match status" value="1"/>
</dbReference>
<dbReference type="KEGG" id="aps:CFPG_194"/>
<dbReference type="STRING" id="511995.CFPG_194"/>
<keyword evidence="13" id="KW-0464">Manganese</keyword>
<dbReference type="GO" id="GO:0046872">
    <property type="term" value="F:metal ion binding"/>
    <property type="evidence" value="ECO:0007669"/>
    <property type="project" value="UniProtKB-UniRule"/>
</dbReference>
<keyword evidence="10 11" id="KW-0119">Carbohydrate metabolism</keyword>
<dbReference type="HAMAP" id="MF_02227">
    <property type="entry name" value="RPE"/>
    <property type="match status" value="1"/>
</dbReference>
<dbReference type="InterPro" id="IPR011060">
    <property type="entry name" value="RibuloseP-bd_barrel"/>
</dbReference>
<evidence type="ECO:0000256" key="5">
    <source>
        <dbReference type="ARBA" id="ARBA00001954"/>
    </source>
</evidence>
<comment type="catalytic activity">
    <reaction evidence="1 10 11">
        <text>D-ribulose 5-phosphate = D-xylulose 5-phosphate</text>
        <dbReference type="Rhea" id="RHEA:13677"/>
        <dbReference type="ChEBI" id="CHEBI:57737"/>
        <dbReference type="ChEBI" id="CHEBI:58121"/>
        <dbReference type="EC" id="5.1.3.1"/>
    </reaction>
</comment>
<reference evidence="16" key="1">
    <citation type="journal article" date="2008" name="Science">
        <title>Genome of an endosymbiont coupling N2 fixation to cellulolysis within RT protist cells in termite gut.</title>
        <authorList>
            <person name="Hongoh Y."/>
            <person name="Sharma V.K."/>
            <person name="Prakash T."/>
            <person name="Noda S."/>
            <person name="Toh H."/>
            <person name="Taylor T.D."/>
            <person name="Kudo T."/>
            <person name="Sakaki Y."/>
            <person name="Toyoda A."/>
            <person name="Hattori M."/>
            <person name="Ohkuma M."/>
        </authorList>
    </citation>
    <scope>NUCLEOTIDE SEQUENCE [LARGE SCALE GENOMIC DNA]</scope>
</reference>
<comment type="cofactor">
    <cofactor evidence="3">
        <name>Co(2+)</name>
        <dbReference type="ChEBI" id="CHEBI:48828"/>
    </cofactor>
</comment>
<comment type="similarity">
    <text evidence="6 10 11">Belongs to the ribulose-phosphate 3-epimerase family.</text>
</comment>
<dbReference type="RefSeq" id="WP_012573218.1">
    <property type="nucleotide sequence ID" value="NC_011565.1"/>
</dbReference>
<evidence type="ECO:0000256" key="8">
    <source>
        <dbReference type="ARBA" id="ARBA00022723"/>
    </source>
</evidence>
<feature type="binding site" evidence="10 13">
    <location>
        <position position="66"/>
    </location>
    <ligand>
        <name>a divalent metal cation</name>
        <dbReference type="ChEBI" id="CHEBI:60240"/>
    </ligand>
</feature>
<evidence type="ECO:0000256" key="14">
    <source>
        <dbReference type="PIRSR" id="PIRSR001461-3"/>
    </source>
</evidence>
<proteinExistence type="inferred from homology"/>
<dbReference type="NCBIfam" id="NF004076">
    <property type="entry name" value="PRK05581.1-4"/>
    <property type="match status" value="1"/>
</dbReference>
<feature type="binding site" evidence="10 14">
    <location>
        <position position="66"/>
    </location>
    <ligand>
        <name>substrate</name>
    </ligand>
</feature>
<comment type="cofactor">
    <cofactor evidence="5">
        <name>Fe(2+)</name>
        <dbReference type="ChEBI" id="CHEBI:29033"/>
    </cofactor>
</comment>
<accession>B6YQI5</accession>
<dbReference type="Proteomes" id="UP000000723">
    <property type="component" value="Chromosome"/>
</dbReference>
<keyword evidence="13" id="KW-0862">Zinc</keyword>
<dbReference type="Pfam" id="PF00834">
    <property type="entry name" value="Ribul_P_3_epim"/>
    <property type="match status" value="1"/>
</dbReference>
<dbReference type="GO" id="GO:0006098">
    <property type="term" value="P:pentose-phosphate shunt"/>
    <property type="evidence" value="ECO:0007669"/>
    <property type="project" value="UniProtKB-UniRule"/>
</dbReference>
<keyword evidence="13" id="KW-0170">Cobalt</keyword>
<dbReference type="EMBL" id="AP010656">
    <property type="protein sequence ID" value="BAG83457.1"/>
    <property type="molecule type" value="Genomic_DNA"/>
</dbReference>
<dbReference type="SUPFAM" id="SSF51366">
    <property type="entry name" value="Ribulose-phoshate binding barrel"/>
    <property type="match status" value="1"/>
</dbReference>
<comment type="cofactor">
    <cofactor evidence="4">
        <name>Zn(2+)</name>
        <dbReference type="ChEBI" id="CHEBI:29105"/>
    </cofactor>
</comment>
<evidence type="ECO:0000256" key="7">
    <source>
        <dbReference type="ARBA" id="ARBA00013188"/>
    </source>
</evidence>
<evidence type="ECO:0000256" key="10">
    <source>
        <dbReference type="HAMAP-Rule" id="MF_02227"/>
    </source>
</evidence>
<comment type="function">
    <text evidence="10">Catalyzes the reversible epimerization of D-ribulose 5-phosphate to D-xylulose 5-phosphate.</text>
</comment>
<evidence type="ECO:0000313" key="15">
    <source>
        <dbReference type="EMBL" id="BAG83457.1"/>
    </source>
</evidence>